<keyword evidence="11" id="KW-1185">Reference proteome</keyword>
<accession>F0ZRV5</accession>
<keyword evidence="6 8" id="KW-1133">Transmembrane helix</keyword>
<dbReference type="SUPFAM" id="SSF52540">
    <property type="entry name" value="P-loop containing nucleoside triphosphate hydrolases"/>
    <property type="match status" value="1"/>
</dbReference>
<protein>
    <recommendedName>
        <fullName evidence="9">ABC transporter domain-containing protein</fullName>
    </recommendedName>
</protein>
<dbReference type="eggNOG" id="KOG0060">
    <property type="taxonomic scope" value="Eukaryota"/>
</dbReference>
<dbReference type="Gene3D" id="1.20.1560.10">
    <property type="entry name" value="ABC transporter type 1, transmembrane domain"/>
    <property type="match status" value="1"/>
</dbReference>
<sequence>MNPVIPLMLVGTLFGFAVGQTYISKYTGIILANVYQSFTTGDKKLFYESVFKGLGVIGVSALFDSSIQFIVALMGWNWRKTLCFYIQNVYFKKSLFYKIIAFNDNIDNPDQRITSDIDKFTTLLASIVSNCITGPMVVIYYTYLCYTTIEWYAPLIVYAYFFLGYFVNKLVISPMVSINYLQDKLEGDFRYLHQRVRNFSESIALFNYSKNKSNKPKRKTSDASTTLRKSDSVDFSEESADESTVINRKNRTPFTKTGNTKSSISEEKRKKLEEEFLVEERQAKIQFESLLANKKRVIFWNFGLTTTSDLFTYLSPLVNYFIIAMPVFFLHTKSALLPAEVTVQSYNCIMLASGFSQYINVSTNISDLAGFISRISSMIEVCSKVLNDDSYETETSSLNEKDGSNDSLNQEIHVNTTNRSIRLNQGENIILDDITYFTPKGNQLFSNITVCIEKGKNLLIMGPSGSGKSSLIRVINGLWPFFKGRINRPESDKIFFLPQQPYLIFGELEEQILYPLSKKDKRIPKKQLRELFARLDIDYLLDRENFIKKSAQINDLTHNWLNSLSPGEQQLISIIRLLYHSPQFALLDEATSSIPQSLEEKVYQIAKELNITIISVGHRVSLLKHHDNLLRFDKYKNWFFEEIDHNQ</sequence>
<dbReference type="GO" id="GO:0005324">
    <property type="term" value="F:long-chain fatty acid transmembrane transporter activity"/>
    <property type="evidence" value="ECO:0000318"/>
    <property type="project" value="GO_Central"/>
</dbReference>
<dbReference type="InterPro" id="IPR017871">
    <property type="entry name" value="ABC_transporter-like_CS"/>
</dbReference>
<evidence type="ECO:0000256" key="8">
    <source>
        <dbReference type="SAM" id="Phobius"/>
    </source>
</evidence>
<evidence type="ECO:0000256" key="5">
    <source>
        <dbReference type="ARBA" id="ARBA00022840"/>
    </source>
</evidence>
<evidence type="ECO:0000256" key="3">
    <source>
        <dbReference type="ARBA" id="ARBA00022692"/>
    </source>
</evidence>
<keyword evidence="5" id="KW-0067">ATP-binding</keyword>
<dbReference type="GO" id="GO:0015910">
    <property type="term" value="P:long-chain fatty acid import into peroxisome"/>
    <property type="evidence" value="ECO:0000318"/>
    <property type="project" value="GO_Central"/>
</dbReference>
<dbReference type="InterPro" id="IPR003593">
    <property type="entry name" value="AAA+_ATPase"/>
</dbReference>
<dbReference type="SUPFAM" id="SSF90123">
    <property type="entry name" value="ABC transporter transmembrane region"/>
    <property type="match status" value="1"/>
</dbReference>
<dbReference type="STRING" id="5786.F0ZRV5"/>
<dbReference type="GO" id="GO:0006635">
    <property type="term" value="P:fatty acid beta-oxidation"/>
    <property type="evidence" value="ECO:0000318"/>
    <property type="project" value="GO_Central"/>
</dbReference>
<keyword evidence="7 8" id="KW-0472">Membrane</keyword>
<dbReference type="GO" id="GO:0005778">
    <property type="term" value="C:peroxisomal membrane"/>
    <property type="evidence" value="ECO:0000318"/>
    <property type="project" value="GO_Central"/>
</dbReference>
<dbReference type="PROSITE" id="PS50893">
    <property type="entry name" value="ABC_TRANSPORTER_2"/>
    <property type="match status" value="1"/>
</dbReference>
<dbReference type="Gene3D" id="3.40.50.300">
    <property type="entry name" value="P-loop containing nucleotide triphosphate hydrolases"/>
    <property type="match status" value="1"/>
</dbReference>
<comment type="similarity">
    <text evidence="1">Belongs to the ABC transporter superfamily. ABCD family. Peroxisomal fatty acyl CoA transporter (TC 3.A.1.203) subfamily.</text>
</comment>
<evidence type="ECO:0000256" key="1">
    <source>
        <dbReference type="ARBA" id="ARBA00008575"/>
    </source>
</evidence>
<keyword evidence="4" id="KW-0547">Nucleotide-binding</keyword>
<dbReference type="Proteomes" id="UP000001064">
    <property type="component" value="Unassembled WGS sequence"/>
</dbReference>
<name>F0ZRV5_DICPU</name>
<dbReference type="InterPro" id="IPR036640">
    <property type="entry name" value="ABC1_TM_sf"/>
</dbReference>
<dbReference type="GO" id="GO:0140359">
    <property type="term" value="F:ABC-type transporter activity"/>
    <property type="evidence" value="ECO:0007669"/>
    <property type="project" value="InterPro"/>
</dbReference>
<dbReference type="GO" id="GO:0016887">
    <property type="term" value="F:ATP hydrolysis activity"/>
    <property type="evidence" value="ECO:0007669"/>
    <property type="project" value="InterPro"/>
</dbReference>
<evidence type="ECO:0000259" key="9">
    <source>
        <dbReference type="PROSITE" id="PS50893"/>
    </source>
</evidence>
<dbReference type="KEGG" id="dpp:DICPUDRAFT_48982"/>
<keyword evidence="2" id="KW-0813">Transport</keyword>
<dbReference type="EMBL" id="GL871147">
    <property type="protein sequence ID" value="EGC33328.1"/>
    <property type="molecule type" value="Genomic_DNA"/>
</dbReference>
<proteinExistence type="inferred from homology"/>
<dbReference type="OMA" id="YNYQAYV"/>
<dbReference type="SMART" id="SM00382">
    <property type="entry name" value="AAA"/>
    <property type="match status" value="1"/>
</dbReference>
<dbReference type="PROSITE" id="PS00211">
    <property type="entry name" value="ABC_TRANSPORTER_1"/>
    <property type="match status" value="1"/>
</dbReference>
<dbReference type="InterPro" id="IPR027417">
    <property type="entry name" value="P-loop_NTPase"/>
</dbReference>
<evidence type="ECO:0000256" key="4">
    <source>
        <dbReference type="ARBA" id="ARBA00022741"/>
    </source>
</evidence>
<dbReference type="InParanoid" id="F0ZRV5"/>
<dbReference type="Pfam" id="PF06472">
    <property type="entry name" value="ABC_membrane_2"/>
    <property type="match status" value="1"/>
</dbReference>
<dbReference type="AlphaFoldDB" id="F0ZRV5"/>
<reference evidence="11" key="1">
    <citation type="journal article" date="2011" name="Genome Biol.">
        <title>Comparative genomics of the social amoebae Dictyostelium discoideum and Dictyostelium purpureum.</title>
        <authorList>
            <consortium name="US DOE Joint Genome Institute (JGI-PGF)"/>
            <person name="Sucgang R."/>
            <person name="Kuo A."/>
            <person name="Tian X."/>
            <person name="Salerno W."/>
            <person name="Parikh A."/>
            <person name="Feasley C.L."/>
            <person name="Dalin E."/>
            <person name="Tu H."/>
            <person name="Huang E."/>
            <person name="Barry K."/>
            <person name="Lindquist E."/>
            <person name="Shapiro H."/>
            <person name="Bruce D."/>
            <person name="Schmutz J."/>
            <person name="Salamov A."/>
            <person name="Fey P."/>
            <person name="Gaudet P."/>
            <person name="Anjard C."/>
            <person name="Babu M.M."/>
            <person name="Basu S."/>
            <person name="Bushmanova Y."/>
            <person name="van der Wel H."/>
            <person name="Katoh-Kurasawa M."/>
            <person name="Dinh C."/>
            <person name="Coutinho P.M."/>
            <person name="Saito T."/>
            <person name="Elias M."/>
            <person name="Schaap P."/>
            <person name="Kay R.R."/>
            <person name="Henrissat B."/>
            <person name="Eichinger L."/>
            <person name="Rivero F."/>
            <person name="Putnam N.H."/>
            <person name="West C.M."/>
            <person name="Loomis W.F."/>
            <person name="Chisholm R.L."/>
            <person name="Shaulsky G."/>
            <person name="Strassmann J.E."/>
            <person name="Queller D.C."/>
            <person name="Kuspa A."/>
            <person name="Grigoriev I.V."/>
        </authorList>
    </citation>
    <scope>NUCLEOTIDE SEQUENCE [LARGE SCALE GENOMIC DNA]</scope>
    <source>
        <strain evidence="11">QSDP1</strain>
    </source>
</reference>
<evidence type="ECO:0000313" key="11">
    <source>
        <dbReference type="Proteomes" id="UP000001064"/>
    </source>
</evidence>
<evidence type="ECO:0000256" key="6">
    <source>
        <dbReference type="ARBA" id="ARBA00022989"/>
    </source>
</evidence>
<dbReference type="RefSeq" id="XP_003290144.1">
    <property type="nucleotide sequence ID" value="XM_003290096.1"/>
</dbReference>
<dbReference type="GO" id="GO:0005524">
    <property type="term" value="F:ATP binding"/>
    <property type="evidence" value="ECO:0000318"/>
    <property type="project" value="GO_Central"/>
</dbReference>
<feature type="transmembrane region" description="Helical" evidence="8">
    <location>
        <begin position="54"/>
        <end position="76"/>
    </location>
</feature>
<keyword evidence="3 8" id="KW-0812">Transmembrane</keyword>
<evidence type="ECO:0000256" key="7">
    <source>
        <dbReference type="ARBA" id="ARBA00023136"/>
    </source>
</evidence>
<feature type="domain" description="ABC transporter" evidence="9">
    <location>
        <begin position="429"/>
        <end position="643"/>
    </location>
</feature>
<dbReference type="GeneID" id="10504500"/>
<dbReference type="PANTHER" id="PTHR11384:SF59">
    <property type="entry name" value="LYSOSOMAL COBALAMIN TRANSPORTER ABCD4"/>
    <property type="match status" value="1"/>
</dbReference>
<organism evidence="10 11">
    <name type="scientific">Dictyostelium purpureum</name>
    <name type="common">Slime mold</name>
    <dbReference type="NCBI Taxonomy" id="5786"/>
    <lineage>
        <taxon>Eukaryota</taxon>
        <taxon>Amoebozoa</taxon>
        <taxon>Evosea</taxon>
        <taxon>Eumycetozoa</taxon>
        <taxon>Dictyostelia</taxon>
        <taxon>Dictyosteliales</taxon>
        <taxon>Dictyosteliaceae</taxon>
        <taxon>Dictyostelium</taxon>
    </lineage>
</organism>
<dbReference type="InterPro" id="IPR003439">
    <property type="entry name" value="ABC_transporter-like_ATP-bd"/>
</dbReference>
<dbReference type="InterPro" id="IPR011527">
    <property type="entry name" value="ABC1_TM_dom"/>
</dbReference>
<dbReference type="CDD" id="cd03223">
    <property type="entry name" value="ABCD_peroxisomal_ALDP"/>
    <property type="match status" value="1"/>
</dbReference>
<dbReference type="VEuPathDB" id="AmoebaDB:DICPUDRAFT_48982"/>
<dbReference type="OrthoDB" id="422637at2759"/>
<dbReference type="GO" id="GO:0007031">
    <property type="term" value="P:peroxisome organization"/>
    <property type="evidence" value="ECO:0000318"/>
    <property type="project" value="GO_Central"/>
</dbReference>
<dbReference type="InterPro" id="IPR050835">
    <property type="entry name" value="ABC_transporter_sub-D"/>
</dbReference>
<feature type="transmembrane region" description="Helical" evidence="8">
    <location>
        <begin position="120"/>
        <end position="143"/>
    </location>
</feature>
<dbReference type="Pfam" id="PF00005">
    <property type="entry name" value="ABC_tran"/>
    <property type="match status" value="1"/>
</dbReference>
<evidence type="ECO:0000313" key="10">
    <source>
        <dbReference type="EMBL" id="EGC33328.1"/>
    </source>
</evidence>
<evidence type="ECO:0000256" key="2">
    <source>
        <dbReference type="ARBA" id="ARBA00022448"/>
    </source>
</evidence>
<gene>
    <name evidence="10" type="primary">ABCD3</name>
    <name evidence="10" type="ORF">DICPUDRAFT_48982</name>
</gene>
<dbReference type="PANTHER" id="PTHR11384">
    <property type="entry name" value="ATP-BINDING CASSETTE, SUB-FAMILY D MEMBER"/>
    <property type="match status" value="1"/>
</dbReference>
<dbReference type="FunCoup" id="F0ZRV5">
    <property type="interactions" value="75"/>
</dbReference>
<feature type="transmembrane region" description="Helical" evidence="8">
    <location>
        <begin position="310"/>
        <end position="330"/>
    </location>
</feature>
<dbReference type="GO" id="GO:0042626">
    <property type="term" value="F:ATPase-coupled transmembrane transporter activity"/>
    <property type="evidence" value="ECO:0000318"/>
    <property type="project" value="GO_Central"/>
</dbReference>
<dbReference type="GO" id="GO:0042760">
    <property type="term" value="P:very long-chain fatty acid catabolic process"/>
    <property type="evidence" value="ECO:0000318"/>
    <property type="project" value="GO_Central"/>
</dbReference>